<protein>
    <submittedName>
        <fullName evidence="2">Uncharacterized protein</fullName>
    </submittedName>
</protein>
<keyword evidence="3" id="KW-1185">Reference proteome</keyword>
<evidence type="ECO:0000256" key="1">
    <source>
        <dbReference type="SAM" id="MobiDB-lite"/>
    </source>
</evidence>
<evidence type="ECO:0000313" key="2">
    <source>
        <dbReference type="EMBL" id="SHG96061.1"/>
    </source>
</evidence>
<name>A0A1M5P2M7_9GAMM</name>
<sequence>MSRICKRRWAPKTAAPKRQPRRVAENRQRHPLQELLEQMKER</sequence>
<evidence type="ECO:0000313" key="3">
    <source>
        <dbReference type="Proteomes" id="UP000184268"/>
    </source>
</evidence>
<feature type="compositionally biased region" description="Basic residues" evidence="1">
    <location>
        <begin position="1"/>
        <end position="10"/>
    </location>
</feature>
<feature type="region of interest" description="Disordered" evidence="1">
    <location>
        <begin position="1"/>
        <end position="42"/>
    </location>
</feature>
<dbReference type="Proteomes" id="UP000184268">
    <property type="component" value="Unassembled WGS sequence"/>
</dbReference>
<gene>
    <name evidence="2" type="ORF">SAMN02745129_1268</name>
</gene>
<dbReference type="RefSeq" id="WP_268762508.1">
    <property type="nucleotide sequence ID" value="NZ_FQXG01000001.1"/>
</dbReference>
<dbReference type="AlphaFoldDB" id="A0A1M5P2M7"/>
<feature type="compositionally biased region" description="Basic and acidic residues" evidence="1">
    <location>
        <begin position="22"/>
        <end position="42"/>
    </location>
</feature>
<accession>A0A1M5P2M7</accession>
<reference evidence="3" key="1">
    <citation type="submission" date="2016-11" db="EMBL/GenBank/DDBJ databases">
        <authorList>
            <person name="Varghese N."/>
            <person name="Submissions S."/>
        </authorList>
    </citation>
    <scope>NUCLEOTIDE SEQUENCE [LARGE SCALE GENOMIC DNA]</scope>
    <source>
        <strain evidence="3">DSM 16917</strain>
    </source>
</reference>
<proteinExistence type="predicted"/>
<organism evidence="2 3">
    <name type="scientific">Ferrimonas marina</name>
    <dbReference type="NCBI Taxonomy" id="299255"/>
    <lineage>
        <taxon>Bacteria</taxon>
        <taxon>Pseudomonadati</taxon>
        <taxon>Pseudomonadota</taxon>
        <taxon>Gammaproteobacteria</taxon>
        <taxon>Alteromonadales</taxon>
        <taxon>Ferrimonadaceae</taxon>
        <taxon>Ferrimonas</taxon>
    </lineage>
</organism>
<dbReference type="EMBL" id="FQXG01000001">
    <property type="protein sequence ID" value="SHG96061.1"/>
    <property type="molecule type" value="Genomic_DNA"/>
</dbReference>